<dbReference type="EMBL" id="JAFELM010000045">
    <property type="protein sequence ID" value="MBM6619904.1"/>
    <property type="molecule type" value="Genomic_DNA"/>
</dbReference>
<evidence type="ECO:0000259" key="2">
    <source>
        <dbReference type="Pfam" id="PF02517"/>
    </source>
</evidence>
<evidence type="ECO:0000313" key="3">
    <source>
        <dbReference type="EMBL" id="MBM6619904.1"/>
    </source>
</evidence>
<feature type="transmembrane region" description="Helical" evidence="1">
    <location>
        <begin position="122"/>
        <end position="138"/>
    </location>
</feature>
<organism evidence="3 4">
    <name type="scientific">Bacillus suaedaesalsae</name>
    <dbReference type="NCBI Taxonomy" id="2810349"/>
    <lineage>
        <taxon>Bacteria</taxon>
        <taxon>Bacillati</taxon>
        <taxon>Bacillota</taxon>
        <taxon>Bacilli</taxon>
        <taxon>Bacillales</taxon>
        <taxon>Bacillaceae</taxon>
        <taxon>Bacillus</taxon>
    </lineage>
</organism>
<feature type="transmembrane region" description="Helical" evidence="1">
    <location>
        <begin position="145"/>
        <end position="161"/>
    </location>
</feature>
<gene>
    <name evidence="3" type="ORF">JR050_19760</name>
</gene>
<feature type="domain" description="CAAX prenyl protease 2/Lysostaphin resistance protein A-like" evidence="2">
    <location>
        <begin position="97"/>
        <end position="180"/>
    </location>
</feature>
<dbReference type="Proteomes" id="UP001518925">
    <property type="component" value="Unassembled WGS sequence"/>
</dbReference>
<dbReference type="InterPro" id="IPR003675">
    <property type="entry name" value="Rce1/LyrA-like_dom"/>
</dbReference>
<sequence length="195" mass="23008">MQSQADMVKQLSERELLFHLYVTQLILIITSAVLSLFLFQDVNAFQAIWELNIRDILFYGGLTGSLVVIIDFILMKVLPEHFFDDGGINEKVFQHRSIIHIFFLSWIIAISEEWLFRGVIQTHFGLVFASLVFAMLHVRYLRRWFLFTIVMTLSFILGLLYEYTESLWVTIFAHFLIDFIFGVKIRLDYVRKQKG</sequence>
<proteinExistence type="predicted"/>
<feature type="transmembrane region" description="Helical" evidence="1">
    <location>
        <begin position="167"/>
        <end position="187"/>
    </location>
</feature>
<evidence type="ECO:0000313" key="4">
    <source>
        <dbReference type="Proteomes" id="UP001518925"/>
    </source>
</evidence>
<keyword evidence="3" id="KW-0378">Hydrolase</keyword>
<name>A0ABS2DN67_9BACI</name>
<feature type="transmembrane region" description="Helical" evidence="1">
    <location>
        <begin position="57"/>
        <end position="78"/>
    </location>
</feature>
<protein>
    <submittedName>
        <fullName evidence="3">CPBP family intramembrane metalloprotease</fullName>
    </submittedName>
</protein>
<keyword evidence="1" id="KW-0812">Transmembrane</keyword>
<keyword evidence="1" id="KW-0472">Membrane</keyword>
<comment type="caution">
    <text evidence="3">The sequence shown here is derived from an EMBL/GenBank/DDBJ whole genome shotgun (WGS) entry which is preliminary data.</text>
</comment>
<keyword evidence="4" id="KW-1185">Reference proteome</keyword>
<reference evidence="3 4" key="1">
    <citation type="submission" date="2021-02" db="EMBL/GenBank/DDBJ databases">
        <title>Bacillus sp. RD4P76, an endophyte from a halophyte.</title>
        <authorList>
            <person name="Sun J.-Q."/>
        </authorList>
    </citation>
    <scope>NUCLEOTIDE SEQUENCE [LARGE SCALE GENOMIC DNA]</scope>
    <source>
        <strain evidence="3 4">RD4P76</strain>
    </source>
</reference>
<keyword evidence="3" id="KW-0482">Metalloprotease</keyword>
<keyword evidence="1" id="KW-1133">Transmembrane helix</keyword>
<dbReference type="RefSeq" id="WP_204205381.1">
    <property type="nucleotide sequence ID" value="NZ_JAFELM010000045.1"/>
</dbReference>
<dbReference type="Pfam" id="PF02517">
    <property type="entry name" value="Rce1-like"/>
    <property type="match status" value="1"/>
</dbReference>
<dbReference type="GO" id="GO:0008237">
    <property type="term" value="F:metallopeptidase activity"/>
    <property type="evidence" value="ECO:0007669"/>
    <property type="project" value="UniProtKB-KW"/>
</dbReference>
<accession>A0ABS2DN67</accession>
<evidence type="ECO:0000256" key="1">
    <source>
        <dbReference type="SAM" id="Phobius"/>
    </source>
</evidence>
<keyword evidence="3" id="KW-0645">Protease</keyword>
<feature type="transmembrane region" description="Helical" evidence="1">
    <location>
        <begin position="16"/>
        <end position="37"/>
    </location>
</feature>